<name>A0A3N4JAQ6_9PEZI</name>
<dbReference type="Proteomes" id="UP000276215">
    <property type="component" value="Unassembled WGS sequence"/>
</dbReference>
<evidence type="ECO:0000313" key="2">
    <source>
        <dbReference type="EMBL" id="RPA95362.1"/>
    </source>
</evidence>
<sequence>MIQDITDGKSTSSPSPLTSFPGQNTSIGCRNIYLGIPLSITRRNAAPTEKISDMDA</sequence>
<dbReference type="AlphaFoldDB" id="A0A3N4JAQ6"/>
<keyword evidence="3" id="KW-1185">Reference proteome</keyword>
<evidence type="ECO:0000313" key="3">
    <source>
        <dbReference type="Proteomes" id="UP000276215"/>
    </source>
</evidence>
<reference evidence="2 3" key="1">
    <citation type="journal article" date="2018" name="Nat. Ecol. Evol.">
        <title>Pezizomycetes genomes reveal the molecular basis of ectomycorrhizal truffle lifestyle.</title>
        <authorList>
            <person name="Murat C."/>
            <person name="Payen T."/>
            <person name="Noel B."/>
            <person name="Kuo A."/>
            <person name="Morin E."/>
            <person name="Chen J."/>
            <person name="Kohler A."/>
            <person name="Krizsan K."/>
            <person name="Balestrini R."/>
            <person name="Da Silva C."/>
            <person name="Montanini B."/>
            <person name="Hainaut M."/>
            <person name="Levati E."/>
            <person name="Barry K.W."/>
            <person name="Belfiori B."/>
            <person name="Cichocki N."/>
            <person name="Clum A."/>
            <person name="Dockter R.B."/>
            <person name="Fauchery L."/>
            <person name="Guy J."/>
            <person name="Iotti M."/>
            <person name="Le Tacon F."/>
            <person name="Lindquist E.A."/>
            <person name="Lipzen A."/>
            <person name="Malagnac F."/>
            <person name="Mello A."/>
            <person name="Molinier V."/>
            <person name="Miyauchi S."/>
            <person name="Poulain J."/>
            <person name="Riccioni C."/>
            <person name="Rubini A."/>
            <person name="Sitrit Y."/>
            <person name="Splivallo R."/>
            <person name="Traeger S."/>
            <person name="Wang M."/>
            <person name="Zifcakova L."/>
            <person name="Wipf D."/>
            <person name="Zambonelli A."/>
            <person name="Paolocci F."/>
            <person name="Nowrousian M."/>
            <person name="Ottonello S."/>
            <person name="Baldrian P."/>
            <person name="Spatafora J.W."/>
            <person name="Henrissat B."/>
            <person name="Nagy L.G."/>
            <person name="Aury J.M."/>
            <person name="Wincker P."/>
            <person name="Grigoriev I.V."/>
            <person name="Bonfante P."/>
            <person name="Martin F.M."/>
        </authorList>
    </citation>
    <scope>NUCLEOTIDE SEQUENCE [LARGE SCALE GENOMIC DNA]</scope>
    <source>
        <strain evidence="2 3">120613-1</strain>
    </source>
</reference>
<proteinExistence type="predicted"/>
<feature type="non-terminal residue" evidence="2">
    <location>
        <position position="56"/>
    </location>
</feature>
<organism evidence="2 3">
    <name type="scientific">Choiromyces venosus 120613-1</name>
    <dbReference type="NCBI Taxonomy" id="1336337"/>
    <lineage>
        <taxon>Eukaryota</taxon>
        <taxon>Fungi</taxon>
        <taxon>Dikarya</taxon>
        <taxon>Ascomycota</taxon>
        <taxon>Pezizomycotina</taxon>
        <taxon>Pezizomycetes</taxon>
        <taxon>Pezizales</taxon>
        <taxon>Tuberaceae</taxon>
        <taxon>Choiromyces</taxon>
    </lineage>
</organism>
<feature type="compositionally biased region" description="Low complexity" evidence="1">
    <location>
        <begin position="10"/>
        <end position="19"/>
    </location>
</feature>
<protein>
    <submittedName>
        <fullName evidence="2">Uncharacterized protein</fullName>
    </submittedName>
</protein>
<evidence type="ECO:0000256" key="1">
    <source>
        <dbReference type="SAM" id="MobiDB-lite"/>
    </source>
</evidence>
<gene>
    <name evidence="2" type="ORF">L873DRAFT_1813074</name>
</gene>
<feature type="region of interest" description="Disordered" evidence="1">
    <location>
        <begin position="1"/>
        <end position="27"/>
    </location>
</feature>
<dbReference type="EMBL" id="ML120427">
    <property type="protein sequence ID" value="RPA95362.1"/>
    <property type="molecule type" value="Genomic_DNA"/>
</dbReference>
<accession>A0A3N4JAQ6</accession>